<dbReference type="Proteomes" id="UP001194580">
    <property type="component" value="Unassembled WGS sequence"/>
</dbReference>
<comment type="caution">
    <text evidence="1">The sequence shown here is derived from an EMBL/GenBank/DDBJ whole genome shotgun (WGS) entry which is preliminary data.</text>
</comment>
<dbReference type="EMBL" id="JAAAIL010000126">
    <property type="protein sequence ID" value="KAG0279415.1"/>
    <property type="molecule type" value="Genomic_DNA"/>
</dbReference>
<reference evidence="1" key="1">
    <citation type="journal article" date="2020" name="Fungal Divers.">
        <title>Resolving the Mortierellaceae phylogeny through synthesis of multi-gene phylogenetics and phylogenomics.</title>
        <authorList>
            <person name="Vandepol N."/>
            <person name="Liber J."/>
            <person name="Desiro A."/>
            <person name="Na H."/>
            <person name="Kennedy M."/>
            <person name="Barry K."/>
            <person name="Grigoriev I.V."/>
            <person name="Miller A.N."/>
            <person name="O'Donnell K."/>
            <person name="Stajich J.E."/>
            <person name="Bonito G."/>
        </authorList>
    </citation>
    <scope>NUCLEOTIDE SEQUENCE</scope>
    <source>
        <strain evidence="1">NRRL 28262</strain>
    </source>
</reference>
<proteinExistence type="predicted"/>
<sequence length="101" mass="10017">MATINTLTTAVPTHVSRTLAPGPVITSGVTTFPMPSGSGSGSISPTLPTVSNIPGFSSSGPVATPSAMPSTPSSAVATNTQKKLSLAFALMVFLPAVFNAL</sequence>
<dbReference type="AlphaFoldDB" id="A0AAD4DJB2"/>
<keyword evidence="2" id="KW-1185">Reference proteome</keyword>
<gene>
    <name evidence="1" type="ORF">BGZ95_001286</name>
</gene>
<name>A0AAD4DJB2_9FUNG</name>
<evidence type="ECO:0000313" key="2">
    <source>
        <dbReference type="Proteomes" id="UP001194580"/>
    </source>
</evidence>
<protein>
    <submittedName>
        <fullName evidence="1">Uncharacterized protein</fullName>
    </submittedName>
</protein>
<organism evidence="1 2">
    <name type="scientific">Linnemannia exigua</name>
    <dbReference type="NCBI Taxonomy" id="604196"/>
    <lineage>
        <taxon>Eukaryota</taxon>
        <taxon>Fungi</taxon>
        <taxon>Fungi incertae sedis</taxon>
        <taxon>Mucoromycota</taxon>
        <taxon>Mortierellomycotina</taxon>
        <taxon>Mortierellomycetes</taxon>
        <taxon>Mortierellales</taxon>
        <taxon>Mortierellaceae</taxon>
        <taxon>Linnemannia</taxon>
    </lineage>
</organism>
<accession>A0AAD4DJB2</accession>
<evidence type="ECO:0000313" key="1">
    <source>
        <dbReference type="EMBL" id="KAG0279415.1"/>
    </source>
</evidence>